<dbReference type="SUPFAM" id="SSF54593">
    <property type="entry name" value="Glyoxalase/Bleomycin resistance protein/Dihydroxybiphenyl dioxygenase"/>
    <property type="match status" value="1"/>
</dbReference>
<evidence type="ECO:0000313" key="3">
    <source>
        <dbReference type="EMBL" id="MCM2676982.1"/>
    </source>
</evidence>
<dbReference type="Gene3D" id="3.10.180.10">
    <property type="entry name" value="2,3-Dihydroxybiphenyl 1,2-Dioxygenase, domain 1"/>
    <property type="match status" value="1"/>
</dbReference>
<evidence type="ECO:0000313" key="4">
    <source>
        <dbReference type="Proteomes" id="UP001203665"/>
    </source>
</evidence>
<accession>A0ABT0XM44</accession>
<evidence type="ECO:0000256" key="1">
    <source>
        <dbReference type="ARBA" id="ARBA00022723"/>
    </source>
</evidence>
<dbReference type="Pfam" id="PF00903">
    <property type="entry name" value="Glyoxalase"/>
    <property type="match status" value="1"/>
</dbReference>
<keyword evidence="1" id="KW-0479">Metal-binding</keyword>
<dbReference type="EMBL" id="JAMQJY010000002">
    <property type="protein sequence ID" value="MCM2676982.1"/>
    <property type="molecule type" value="Genomic_DNA"/>
</dbReference>
<feature type="domain" description="VOC" evidence="2">
    <location>
        <begin position="4"/>
        <end position="120"/>
    </location>
</feature>
<dbReference type="InterPro" id="IPR029068">
    <property type="entry name" value="Glyas_Bleomycin-R_OHBP_Dase"/>
</dbReference>
<dbReference type="InterPro" id="IPR037523">
    <property type="entry name" value="VOC_core"/>
</dbReference>
<proteinExistence type="predicted"/>
<dbReference type="InterPro" id="IPR051332">
    <property type="entry name" value="Fosfomycin_Res_Enzymes"/>
</dbReference>
<keyword evidence="3" id="KW-0808">Transferase</keyword>
<dbReference type="NCBIfam" id="NF003152">
    <property type="entry name" value="PRK04101.1"/>
    <property type="match status" value="1"/>
</dbReference>
<dbReference type="Proteomes" id="UP001203665">
    <property type="component" value="Unassembled WGS sequence"/>
</dbReference>
<dbReference type="RefSeq" id="WP_251610255.1">
    <property type="nucleotide sequence ID" value="NZ_JAMQJY010000002.1"/>
</dbReference>
<name>A0ABT0XM44_9BACI</name>
<dbReference type="PROSITE" id="PS51819">
    <property type="entry name" value="VOC"/>
    <property type="match status" value="1"/>
</dbReference>
<reference evidence="3" key="1">
    <citation type="submission" date="2022-06" db="EMBL/GenBank/DDBJ databases">
        <title>Alkalicoccobacillus porphyridii sp. nov., isolated from a marine red alga, Porphyridium purpureum and reclassification of Shouchella plakortidis and Shouchella gibsonii as Alkalicoccobacillus plakortidis comb. nov. and Alkalicoccobacillus gibsonii comb. nov.</title>
        <authorList>
            <person name="Kim K.H."/>
            <person name="Lee J.K."/>
            <person name="Han D.M."/>
            <person name="Baek J.H."/>
            <person name="Jeon C.O."/>
        </authorList>
    </citation>
    <scope>NUCLEOTIDE SEQUENCE</scope>
    <source>
        <strain evidence="3">DSM 19153</strain>
    </source>
</reference>
<sequence>MIQGLGHITFSVSNMKRSIEFYSTIFNSSPIVKGDKTAYFEVGGLWIALNLQKNISRTEIHESYSHIAFSVLPSDLHSLMQNLKEAHADIVQGRERNSSSEGESIYFRDPDGHLLEFHTGNLKQRLTHLQQTNPSILTTDHYGE</sequence>
<keyword evidence="4" id="KW-1185">Reference proteome</keyword>
<dbReference type="InterPro" id="IPR004360">
    <property type="entry name" value="Glyas_Fos-R_dOase_dom"/>
</dbReference>
<dbReference type="PANTHER" id="PTHR36113:SF6">
    <property type="entry name" value="FOSFOMYCIN RESISTANCE PROTEIN FOSX"/>
    <property type="match status" value="1"/>
</dbReference>
<protein>
    <submittedName>
        <fullName evidence="3">Metallothiol transferase FosB</fullName>
    </submittedName>
</protein>
<evidence type="ECO:0000259" key="2">
    <source>
        <dbReference type="PROSITE" id="PS51819"/>
    </source>
</evidence>
<dbReference type="PANTHER" id="PTHR36113">
    <property type="entry name" value="LYASE, PUTATIVE-RELATED-RELATED"/>
    <property type="match status" value="1"/>
</dbReference>
<comment type="caution">
    <text evidence="3">The sequence shown here is derived from an EMBL/GenBank/DDBJ whole genome shotgun (WGS) entry which is preliminary data.</text>
</comment>
<dbReference type="GO" id="GO:0016740">
    <property type="term" value="F:transferase activity"/>
    <property type="evidence" value="ECO:0007669"/>
    <property type="project" value="UniProtKB-KW"/>
</dbReference>
<organism evidence="3 4">
    <name type="scientific">Alkalicoccobacillus plakortidis</name>
    <dbReference type="NCBI Taxonomy" id="444060"/>
    <lineage>
        <taxon>Bacteria</taxon>
        <taxon>Bacillati</taxon>
        <taxon>Bacillota</taxon>
        <taxon>Bacilli</taxon>
        <taxon>Bacillales</taxon>
        <taxon>Bacillaceae</taxon>
        <taxon>Alkalicoccobacillus</taxon>
    </lineage>
</organism>
<gene>
    <name evidence="3" type="primary">fosB</name>
    <name evidence="3" type="ORF">NDM98_17045</name>
</gene>